<dbReference type="InterPro" id="IPR001162">
    <property type="entry name" value="UvrC_RNase_H_dom"/>
</dbReference>
<dbReference type="SMART" id="SM00465">
    <property type="entry name" value="GIYc"/>
    <property type="match status" value="1"/>
</dbReference>
<evidence type="ECO:0000259" key="7">
    <source>
        <dbReference type="PROSITE" id="PS50164"/>
    </source>
</evidence>
<dbReference type="PROSITE" id="PS50164">
    <property type="entry name" value="GIY_YIG"/>
    <property type="match status" value="1"/>
</dbReference>
<dbReference type="PANTHER" id="PTHR30562">
    <property type="entry name" value="UVRC/OXIDOREDUCTASE"/>
    <property type="match status" value="1"/>
</dbReference>
<dbReference type="PANTHER" id="PTHR30562:SF1">
    <property type="entry name" value="UVRABC SYSTEM PROTEIN C"/>
    <property type="match status" value="1"/>
</dbReference>
<dbReference type="FunFam" id="3.40.1440.10:FF:000001">
    <property type="entry name" value="UvrABC system protein C"/>
    <property type="match status" value="1"/>
</dbReference>
<evidence type="ECO:0000313" key="9">
    <source>
        <dbReference type="EMBL" id="OGY73968.1"/>
    </source>
</evidence>
<dbReference type="InterPro" id="IPR038476">
    <property type="entry name" value="UvrC_RNase_H_dom_sf"/>
</dbReference>
<keyword evidence="5" id="KW-0234">DNA repair</keyword>
<dbReference type="GO" id="GO:0009381">
    <property type="term" value="F:excinuclease ABC activity"/>
    <property type="evidence" value="ECO:0007669"/>
    <property type="project" value="InterPro"/>
</dbReference>
<evidence type="ECO:0000259" key="6">
    <source>
        <dbReference type="PROSITE" id="PS50151"/>
    </source>
</evidence>
<sequence>MKKSTQLRFSKFVKHLPKTPGVYLMKNVKGEVIYVGRAGSLKKRVSSYFIKAHDAKTEALVSHVASIDCKKTDSVLEATFKEAELIKKHQPKYNIEQKDDKSFIYVVITKDIYPRVLVARGRELEKTPGLYQAVFGPFKSRDLVQSLLKLVRKIIPFSACKPPRDQKKIKPCFYNHLGLCPGVCTLAITPREYKKIIKNLILFFSGKRKRVIANLVREMERLSKEEDFESAARIRNQLHNLKHICDVALMKKEEISRIPFRRIEGYDVSNISGKYAVGSMVVFINGEPDKKEYRKFKIKTVEGINDTEMLKEILRRRFTHKEWSLPDLIFIDGGTAQVNAGVEIARSMNFFVPIVGIAKGKTRKKVELIFNKEAKIFKKEIMELRELFARVRDEAHRFALSYHKKLRKFAIKHS</sequence>
<dbReference type="EMBL" id="MHJU01000005">
    <property type="protein sequence ID" value="OGY73968.1"/>
    <property type="molecule type" value="Genomic_DNA"/>
</dbReference>
<feature type="domain" description="UvrC family homology region profile" evidence="8">
    <location>
        <begin position="209"/>
        <end position="344"/>
    </location>
</feature>
<comment type="caution">
    <text evidence="9">The sequence shown here is derived from an EMBL/GenBank/DDBJ whole genome shotgun (WGS) entry which is preliminary data.</text>
</comment>
<dbReference type="SUPFAM" id="SSF46600">
    <property type="entry name" value="C-terminal UvrC-binding domain of UvrB"/>
    <property type="match status" value="1"/>
</dbReference>
<dbReference type="Gene3D" id="3.30.420.340">
    <property type="entry name" value="UvrC, RNAse H endonuclease domain"/>
    <property type="match status" value="1"/>
</dbReference>
<dbReference type="Gene3D" id="3.40.1440.10">
    <property type="entry name" value="GIY-YIG endonuclease"/>
    <property type="match status" value="1"/>
</dbReference>
<evidence type="ECO:0000256" key="4">
    <source>
        <dbReference type="ARBA" id="ARBA00022881"/>
    </source>
</evidence>
<dbReference type="GO" id="GO:0009380">
    <property type="term" value="C:excinuclease repair complex"/>
    <property type="evidence" value="ECO:0007669"/>
    <property type="project" value="TreeGrafter"/>
</dbReference>
<dbReference type="Pfam" id="PF01541">
    <property type="entry name" value="GIY-YIG"/>
    <property type="match status" value="1"/>
</dbReference>
<dbReference type="Pfam" id="PF02151">
    <property type="entry name" value="UVR"/>
    <property type="match status" value="1"/>
</dbReference>
<feature type="domain" description="UVR" evidence="6">
    <location>
        <begin position="209"/>
        <end position="244"/>
    </location>
</feature>
<keyword evidence="1" id="KW-0963">Cytoplasm</keyword>
<evidence type="ECO:0000256" key="5">
    <source>
        <dbReference type="ARBA" id="ARBA00023204"/>
    </source>
</evidence>
<reference evidence="9 10" key="1">
    <citation type="journal article" date="2016" name="Nat. Commun.">
        <title>Thousands of microbial genomes shed light on interconnected biogeochemical processes in an aquifer system.</title>
        <authorList>
            <person name="Anantharaman K."/>
            <person name="Brown C.T."/>
            <person name="Hug L.A."/>
            <person name="Sharon I."/>
            <person name="Castelle C.J."/>
            <person name="Probst A.J."/>
            <person name="Thomas B.C."/>
            <person name="Singh A."/>
            <person name="Wilkins M.J."/>
            <person name="Karaoz U."/>
            <person name="Brodie E.L."/>
            <person name="Williams K.H."/>
            <person name="Hubbard S.S."/>
            <person name="Banfield J.F."/>
        </authorList>
    </citation>
    <scope>NUCLEOTIDE SEQUENCE [LARGE SCALE GENOMIC DNA]</scope>
</reference>
<dbReference type="PROSITE" id="PS50165">
    <property type="entry name" value="UVRC"/>
    <property type="match status" value="1"/>
</dbReference>
<dbReference type="Pfam" id="PF08459">
    <property type="entry name" value="UvrC_RNaseH_dom"/>
    <property type="match status" value="1"/>
</dbReference>
<dbReference type="InterPro" id="IPR047296">
    <property type="entry name" value="GIY-YIG_UvrC_Cho"/>
</dbReference>
<dbReference type="Proteomes" id="UP000178315">
    <property type="component" value="Unassembled WGS sequence"/>
</dbReference>
<keyword evidence="2" id="KW-0227">DNA damage</keyword>
<dbReference type="InterPro" id="IPR035901">
    <property type="entry name" value="GIY-YIG_endonuc_sf"/>
</dbReference>
<dbReference type="InterPro" id="IPR036876">
    <property type="entry name" value="UVR_dom_sf"/>
</dbReference>
<accession>A0A1G2AAN7</accession>
<dbReference type="InterPro" id="IPR001943">
    <property type="entry name" value="UVR_dom"/>
</dbReference>
<evidence type="ECO:0000313" key="10">
    <source>
        <dbReference type="Proteomes" id="UP000178315"/>
    </source>
</evidence>
<protein>
    <recommendedName>
        <fullName evidence="11">Excinuclease ABC subunit C</fullName>
    </recommendedName>
</protein>
<evidence type="ECO:0000256" key="3">
    <source>
        <dbReference type="ARBA" id="ARBA00022769"/>
    </source>
</evidence>
<keyword evidence="4" id="KW-0267">Excision nuclease</keyword>
<evidence type="ECO:0000259" key="8">
    <source>
        <dbReference type="PROSITE" id="PS50165"/>
    </source>
</evidence>
<dbReference type="CDD" id="cd10434">
    <property type="entry name" value="GIY-YIG_UvrC_Cho"/>
    <property type="match status" value="1"/>
</dbReference>
<evidence type="ECO:0000256" key="1">
    <source>
        <dbReference type="ARBA" id="ARBA00022490"/>
    </source>
</evidence>
<gene>
    <name evidence="9" type="ORF">A3H61_02180</name>
</gene>
<dbReference type="PROSITE" id="PS50151">
    <property type="entry name" value="UVR"/>
    <property type="match status" value="1"/>
</dbReference>
<keyword evidence="3" id="KW-0228">DNA excision</keyword>
<organism evidence="9 10">
    <name type="scientific">Candidatus Jacksonbacteria bacterium RIFCSPLOWO2_02_FULL_44_20</name>
    <dbReference type="NCBI Taxonomy" id="1798460"/>
    <lineage>
        <taxon>Bacteria</taxon>
        <taxon>Candidatus Jacksoniibacteriota</taxon>
    </lineage>
</organism>
<dbReference type="AlphaFoldDB" id="A0A1G2AAN7"/>
<dbReference type="InterPro" id="IPR000305">
    <property type="entry name" value="GIY-YIG_endonuc"/>
</dbReference>
<evidence type="ECO:0000256" key="2">
    <source>
        <dbReference type="ARBA" id="ARBA00022763"/>
    </source>
</evidence>
<dbReference type="Gene3D" id="4.10.860.10">
    <property type="entry name" value="UVR domain"/>
    <property type="match status" value="1"/>
</dbReference>
<dbReference type="InterPro" id="IPR050066">
    <property type="entry name" value="UvrABC_protein_C"/>
</dbReference>
<evidence type="ECO:0008006" key="11">
    <source>
        <dbReference type="Google" id="ProtNLM"/>
    </source>
</evidence>
<proteinExistence type="predicted"/>
<dbReference type="GO" id="GO:0006289">
    <property type="term" value="P:nucleotide-excision repair"/>
    <property type="evidence" value="ECO:0007669"/>
    <property type="project" value="InterPro"/>
</dbReference>
<dbReference type="SUPFAM" id="SSF82771">
    <property type="entry name" value="GIY-YIG endonuclease"/>
    <property type="match status" value="1"/>
</dbReference>
<name>A0A1G2AAN7_9BACT</name>
<feature type="domain" description="GIY-YIG" evidence="7">
    <location>
        <begin position="18"/>
        <end position="95"/>
    </location>
</feature>